<dbReference type="EMBL" id="VLNR01000097">
    <property type="protein sequence ID" value="TSE03823.1"/>
    <property type="molecule type" value="Genomic_DNA"/>
</dbReference>
<dbReference type="OrthoDB" id="767719at2"/>
<protein>
    <recommendedName>
        <fullName evidence="3">Lipoprotein</fullName>
    </recommendedName>
</protein>
<evidence type="ECO:0000313" key="1">
    <source>
        <dbReference type="EMBL" id="TSE03823.1"/>
    </source>
</evidence>
<dbReference type="RefSeq" id="WP_143918838.1">
    <property type="nucleotide sequence ID" value="NZ_CANMIK010000093.1"/>
</dbReference>
<dbReference type="Proteomes" id="UP000318833">
    <property type="component" value="Unassembled WGS sequence"/>
</dbReference>
<dbReference type="PROSITE" id="PS51257">
    <property type="entry name" value="PROKAR_LIPOPROTEIN"/>
    <property type="match status" value="1"/>
</dbReference>
<evidence type="ECO:0008006" key="3">
    <source>
        <dbReference type="Google" id="ProtNLM"/>
    </source>
</evidence>
<accession>A0A554VBF1</accession>
<reference evidence="1 2" key="1">
    <citation type="submission" date="2019-07" db="EMBL/GenBank/DDBJ databases">
        <title>The draft genome sequence of Aquimarina algiphila M91.</title>
        <authorList>
            <person name="Meng X."/>
        </authorList>
    </citation>
    <scope>NUCLEOTIDE SEQUENCE [LARGE SCALE GENOMIC DNA]</scope>
    <source>
        <strain evidence="1 2">M91</strain>
    </source>
</reference>
<sequence>MKKKLLLLILSISAIGCGQKIPKTGTLSFNKTIKIIDQKAVDATVKTASKKFINNAKKITEERIKQNGGERMIGESSFSEAMARGAFNDNFNPNYLKDSFWLNKWEFKDSIITYTLTVNKKYPPIYYAKIDRKKNTITKNISLKTNRPETEPRNYNYIPEKNYKVVEHRDDTKIIKGYDCFKVVVETVERSENTPDAFMNFTFTMYVTEEIKCMYHPATKFKRVLDKYYPLEITETNDAVKGYEKMYTVTEIDLK</sequence>
<gene>
    <name evidence="1" type="ORF">FOF46_28375</name>
</gene>
<name>A0A554VBF1_9FLAO</name>
<organism evidence="1 2">
    <name type="scientific">Aquimarina algiphila</name>
    <dbReference type="NCBI Taxonomy" id="2047982"/>
    <lineage>
        <taxon>Bacteria</taxon>
        <taxon>Pseudomonadati</taxon>
        <taxon>Bacteroidota</taxon>
        <taxon>Flavobacteriia</taxon>
        <taxon>Flavobacteriales</taxon>
        <taxon>Flavobacteriaceae</taxon>
        <taxon>Aquimarina</taxon>
    </lineage>
</organism>
<evidence type="ECO:0000313" key="2">
    <source>
        <dbReference type="Proteomes" id="UP000318833"/>
    </source>
</evidence>
<dbReference type="AlphaFoldDB" id="A0A554VBF1"/>
<comment type="caution">
    <text evidence="1">The sequence shown here is derived from an EMBL/GenBank/DDBJ whole genome shotgun (WGS) entry which is preliminary data.</text>
</comment>
<keyword evidence="2" id="KW-1185">Reference proteome</keyword>
<proteinExistence type="predicted"/>